<dbReference type="KEGG" id="ptaw:DW352_22000"/>
<dbReference type="Gene3D" id="1.10.10.10">
    <property type="entry name" value="Winged helix-like DNA-binding domain superfamily/Winged helix DNA-binding domain"/>
    <property type="match status" value="1"/>
</dbReference>
<evidence type="ECO:0000313" key="7">
    <source>
        <dbReference type="Proteomes" id="UP000254889"/>
    </source>
</evidence>
<dbReference type="InterPro" id="IPR036390">
    <property type="entry name" value="WH_DNA-bd_sf"/>
</dbReference>
<dbReference type="AlphaFoldDB" id="A0A346A1B1"/>
<evidence type="ECO:0000259" key="4">
    <source>
        <dbReference type="PROSITE" id="PS51077"/>
    </source>
</evidence>
<dbReference type="InterPro" id="IPR005471">
    <property type="entry name" value="Tscrpt_reg_IclR_N"/>
</dbReference>
<dbReference type="SUPFAM" id="SSF55781">
    <property type="entry name" value="GAF domain-like"/>
    <property type="match status" value="1"/>
</dbReference>
<dbReference type="PANTHER" id="PTHR30136:SF8">
    <property type="entry name" value="TRANSCRIPTIONAL REGULATORY PROTEIN"/>
    <property type="match status" value="1"/>
</dbReference>
<dbReference type="PROSITE" id="PS51078">
    <property type="entry name" value="ICLR_ED"/>
    <property type="match status" value="1"/>
</dbReference>
<evidence type="ECO:0000256" key="1">
    <source>
        <dbReference type="ARBA" id="ARBA00023015"/>
    </source>
</evidence>
<evidence type="ECO:0000256" key="2">
    <source>
        <dbReference type="ARBA" id="ARBA00023125"/>
    </source>
</evidence>
<sequence>MCTPIGEPVMKLETLDRSEDDERAGGSELIQSVVMTGQIIEALAAAGEPMRLTAIANQLGEPKAKMHRHLSTLKHLGFVDQDPKNETYRLGLKLVHIGQAATDQFDLRRLAEPYMARLRDLTYQTVVLSTPANGDAIIGAVVDSPNMVSISVRLGYRLPAHASAQGRITLAFSPSAMQQRVLARKLQAFTPRTLTEPAKLRERLARIREELYDVSMDETLLGISVAAAPILNYENELVGAIGIVGTTQYVREPVDPEQLKLLRACTKAISLKLNSTAYEGLGIPNLREFIFD</sequence>
<dbReference type="GO" id="GO:0003677">
    <property type="term" value="F:DNA binding"/>
    <property type="evidence" value="ECO:0007669"/>
    <property type="project" value="UniProtKB-KW"/>
</dbReference>
<proteinExistence type="predicted"/>
<dbReference type="InterPro" id="IPR036388">
    <property type="entry name" value="WH-like_DNA-bd_sf"/>
</dbReference>
<dbReference type="PANTHER" id="PTHR30136">
    <property type="entry name" value="HELIX-TURN-HELIX TRANSCRIPTIONAL REGULATOR, ICLR FAMILY"/>
    <property type="match status" value="1"/>
</dbReference>
<feature type="domain" description="HTH iclR-type" evidence="4">
    <location>
        <begin position="30"/>
        <end position="92"/>
    </location>
</feature>
<keyword evidence="7" id="KW-1185">Reference proteome</keyword>
<dbReference type="InterPro" id="IPR014757">
    <property type="entry name" value="Tscrpt_reg_IclR_C"/>
</dbReference>
<dbReference type="Pfam" id="PF09339">
    <property type="entry name" value="HTH_IclR"/>
    <property type="match status" value="1"/>
</dbReference>
<gene>
    <name evidence="6" type="ORF">DW352_22000</name>
</gene>
<dbReference type="OrthoDB" id="2633250at2"/>
<dbReference type="FunFam" id="1.10.10.10:FF:000056">
    <property type="entry name" value="IclR family transcriptional regulator"/>
    <property type="match status" value="1"/>
</dbReference>
<reference evidence="6 7" key="1">
    <citation type="submission" date="2018-07" db="EMBL/GenBank/DDBJ databases">
        <authorList>
            <person name="Quirk P.G."/>
            <person name="Krulwich T.A."/>
        </authorList>
    </citation>
    <scope>NUCLEOTIDE SEQUENCE [LARGE SCALE GENOMIC DNA]</scope>
    <source>
        <strain evidence="6 7">CC-BB4</strain>
    </source>
</reference>
<dbReference type="Gene3D" id="3.30.450.40">
    <property type="match status" value="1"/>
</dbReference>
<evidence type="ECO:0000259" key="5">
    <source>
        <dbReference type="PROSITE" id="PS51078"/>
    </source>
</evidence>
<keyword evidence="1" id="KW-0805">Transcription regulation</keyword>
<protein>
    <submittedName>
        <fullName evidence="6">IclR family transcriptional regulator</fullName>
    </submittedName>
</protein>
<dbReference type="PROSITE" id="PS51077">
    <property type="entry name" value="HTH_ICLR"/>
    <property type="match status" value="1"/>
</dbReference>
<keyword evidence="3" id="KW-0804">Transcription</keyword>
<dbReference type="InterPro" id="IPR029016">
    <property type="entry name" value="GAF-like_dom_sf"/>
</dbReference>
<dbReference type="Pfam" id="PF01614">
    <property type="entry name" value="IclR_C"/>
    <property type="match status" value="1"/>
</dbReference>
<dbReference type="SMART" id="SM00346">
    <property type="entry name" value="HTH_ICLR"/>
    <property type="match status" value="1"/>
</dbReference>
<evidence type="ECO:0000313" key="6">
    <source>
        <dbReference type="EMBL" id="AXK82958.1"/>
    </source>
</evidence>
<dbReference type="GO" id="GO:0045892">
    <property type="term" value="P:negative regulation of DNA-templated transcription"/>
    <property type="evidence" value="ECO:0007669"/>
    <property type="project" value="TreeGrafter"/>
</dbReference>
<dbReference type="Proteomes" id="UP000254889">
    <property type="component" value="Chromosome"/>
</dbReference>
<accession>A0A346A1B1</accession>
<dbReference type="InterPro" id="IPR050707">
    <property type="entry name" value="HTH_MetabolicPath_Reg"/>
</dbReference>
<dbReference type="SUPFAM" id="SSF46785">
    <property type="entry name" value="Winged helix' DNA-binding domain"/>
    <property type="match status" value="1"/>
</dbReference>
<keyword evidence="2" id="KW-0238">DNA-binding</keyword>
<dbReference type="EMBL" id="CP031417">
    <property type="protein sequence ID" value="AXK82958.1"/>
    <property type="molecule type" value="Genomic_DNA"/>
</dbReference>
<dbReference type="GO" id="GO:0003700">
    <property type="term" value="F:DNA-binding transcription factor activity"/>
    <property type="evidence" value="ECO:0007669"/>
    <property type="project" value="TreeGrafter"/>
</dbReference>
<feature type="domain" description="IclR-ED" evidence="5">
    <location>
        <begin position="93"/>
        <end position="275"/>
    </location>
</feature>
<evidence type="ECO:0000256" key="3">
    <source>
        <dbReference type="ARBA" id="ARBA00023163"/>
    </source>
</evidence>
<organism evidence="6 7">
    <name type="scientific">Pseudolabrys taiwanensis</name>
    <dbReference type="NCBI Taxonomy" id="331696"/>
    <lineage>
        <taxon>Bacteria</taxon>
        <taxon>Pseudomonadati</taxon>
        <taxon>Pseudomonadota</taxon>
        <taxon>Alphaproteobacteria</taxon>
        <taxon>Hyphomicrobiales</taxon>
        <taxon>Xanthobacteraceae</taxon>
        <taxon>Pseudolabrys</taxon>
    </lineage>
</organism>
<name>A0A346A1B1_9HYPH</name>